<proteinExistence type="predicted"/>
<accession>A0AAE0YBV8</accession>
<dbReference type="EMBL" id="JAWDGP010006596">
    <property type="protein sequence ID" value="KAK3738511.1"/>
    <property type="molecule type" value="Genomic_DNA"/>
</dbReference>
<feature type="transmembrane region" description="Helical" evidence="1">
    <location>
        <begin position="200"/>
        <end position="219"/>
    </location>
</feature>
<keyword evidence="1" id="KW-0472">Membrane</keyword>
<name>A0AAE0YBV8_9GAST</name>
<dbReference type="AlphaFoldDB" id="A0AAE0YBV8"/>
<keyword evidence="3" id="KW-1185">Reference proteome</keyword>
<keyword evidence="1" id="KW-1133">Transmembrane helix</keyword>
<dbReference type="Proteomes" id="UP001283361">
    <property type="component" value="Unassembled WGS sequence"/>
</dbReference>
<evidence type="ECO:0000256" key="1">
    <source>
        <dbReference type="SAM" id="Phobius"/>
    </source>
</evidence>
<organism evidence="2 3">
    <name type="scientific">Elysia crispata</name>
    <name type="common">lettuce slug</name>
    <dbReference type="NCBI Taxonomy" id="231223"/>
    <lineage>
        <taxon>Eukaryota</taxon>
        <taxon>Metazoa</taxon>
        <taxon>Spiralia</taxon>
        <taxon>Lophotrochozoa</taxon>
        <taxon>Mollusca</taxon>
        <taxon>Gastropoda</taxon>
        <taxon>Heterobranchia</taxon>
        <taxon>Euthyneura</taxon>
        <taxon>Panpulmonata</taxon>
        <taxon>Sacoglossa</taxon>
        <taxon>Placobranchoidea</taxon>
        <taxon>Plakobranchidae</taxon>
        <taxon>Elysia</taxon>
    </lineage>
</organism>
<sequence>MSVPLLVPRQTYRTHSSLNLLTGASNEGPFHASPVSQDLKSTTLPRIRFGAEQSPSHSPKMTNESLGLIYARSGDHPPQKPGIGQLAVLEWIDLDIFSLSAGVPPCKPAGLGQSPGLEWKRSFHRGRMEGKQKLLCYARVLSPNMRLRQSKGHEAGICLKILFNISMEFDLFFSLREICLSNTAMLKTDVSRKKHISIDGFGAMTLLLIHAWRLTYLILEFFSKLCRKRACRATEKT</sequence>
<comment type="caution">
    <text evidence="2">The sequence shown here is derived from an EMBL/GenBank/DDBJ whole genome shotgun (WGS) entry which is preliminary data.</text>
</comment>
<reference evidence="2" key="1">
    <citation type="journal article" date="2023" name="G3 (Bethesda)">
        <title>A reference genome for the long-term kleptoplast-retaining sea slug Elysia crispata morphotype clarki.</title>
        <authorList>
            <person name="Eastman K.E."/>
            <person name="Pendleton A.L."/>
            <person name="Shaikh M.A."/>
            <person name="Suttiyut T."/>
            <person name="Ogas R."/>
            <person name="Tomko P."/>
            <person name="Gavelis G."/>
            <person name="Widhalm J.R."/>
            <person name="Wisecaver J.H."/>
        </authorList>
    </citation>
    <scope>NUCLEOTIDE SEQUENCE</scope>
    <source>
        <strain evidence="2">ECLA1</strain>
    </source>
</reference>
<evidence type="ECO:0000313" key="3">
    <source>
        <dbReference type="Proteomes" id="UP001283361"/>
    </source>
</evidence>
<evidence type="ECO:0000313" key="2">
    <source>
        <dbReference type="EMBL" id="KAK3738511.1"/>
    </source>
</evidence>
<gene>
    <name evidence="2" type="ORF">RRG08_034800</name>
</gene>
<protein>
    <submittedName>
        <fullName evidence="2">Uncharacterized protein</fullName>
    </submittedName>
</protein>
<keyword evidence="1" id="KW-0812">Transmembrane</keyword>